<protein>
    <submittedName>
        <fullName evidence="1">Uncharacterized protein</fullName>
    </submittedName>
</protein>
<accession>A0A5K8ABM1</accession>
<proteinExistence type="predicted"/>
<reference evidence="1 2" key="1">
    <citation type="submission" date="2019-11" db="EMBL/GenBank/DDBJ databases">
        <title>Comparative genomics of hydrocarbon-degrading Desulfosarcina strains.</title>
        <authorList>
            <person name="Watanabe M."/>
            <person name="Kojima H."/>
            <person name="Fukui M."/>
        </authorList>
    </citation>
    <scope>NUCLEOTIDE SEQUENCE [LARGE SCALE GENOMIC DNA]</scope>
    <source>
        <strain evidence="2">oXyS1</strain>
    </source>
</reference>
<evidence type="ECO:0000313" key="1">
    <source>
        <dbReference type="EMBL" id="BBO89906.1"/>
    </source>
</evidence>
<name>A0A5K8ABM1_9BACT</name>
<evidence type="ECO:0000313" key="2">
    <source>
        <dbReference type="Proteomes" id="UP000422108"/>
    </source>
</evidence>
<gene>
    <name evidence="1" type="ORF">DSCOOX_30860</name>
</gene>
<keyword evidence="2" id="KW-1185">Reference proteome</keyword>
<dbReference type="EMBL" id="AP021879">
    <property type="protein sequence ID" value="BBO89906.1"/>
    <property type="molecule type" value="Genomic_DNA"/>
</dbReference>
<dbReference type="AlphaFoldDB" id="A0A5K8ABM1"/>
<dbReference type="Proteomes" id="UP000422108">
    <property type="component" value="Chromosome"/>
</dbReference>
<organism evidence="1 2">
    <name type="scientific">Desulfosarcina ovata subsp. ovata</name>
    <dbReference type="NCBI Taxonomy" id="2752305"/>
    <lineage>
        <taxon>Bacteria</taxon>
        <taxon>Pseudomonadati</taxon>
        <taxon>Thermodesulfobacteriota</taxon>
        <taxon>Desulfobacteria</taxon>
        <taxon>Desulfobacterales</taxon>
        <taxon>Desulfosarcinaceae</taxon>
        <taxon>Desulfosarcina</taxon>
    </lineage>
</organism>
<sequence length="91" mass="10505">MVLLPVIEKALQFLKSTLIRHDQEELTLQLFLSVLLVFKSVLGGNIVKFEFTKPLKSLDLPHSVDEILYRTDSFKYQGLFRLETKGVILQN</sequence>